<dbReference type="Proteomes" id="UP000076502">
    <property type="component" value="Unassembled WGS sequence"/>
</dbReference>
<gene>
    <name evidence="1" type="ORF">WN55_10007</name>
</gene>
<reference evidence="1 2" key="1">
    <citation type="submission" date="2015-07" db="EMBL/GenBank/DDBJ databases">
        <title>The genome of Dufourea novaeangliae.</title>
        <authorList>
            <person name="Pan H."/>
            <person name="Kapheim K."/>
        </authorList>
    </citation>
    <scope>NUCLEOTIDE SEQUENCE [LARGE SCALE GENOMIC DNA]</scope>
    <source>
        <strain evidence="1">0120121106</strain>
        <tissue evidence="1">Whole body</tissue>
    </source>
</reference>
<dbReference type="AlphaFoldDB" id="A0A154P880"/>
<name>A0A154P880_DUFNO</name>
<proteinExistence type="predicted"/>
<sequence>MGDVEAQSVKKCYHPKEPENSKIKIVPDTLVVRPGTDGTLLFPQVLSSM</sequence>
<dbReference type="EMBL" id="KQ434844">
    <property type="protein sequence ID" value="KZC08136.1"/>
    <property type="molecule type" value="Genomic_DNA"/>
</dbReference>
<organism evidence="1 2">
    <name type="scientific">Dufourea novaeangliae</name>
    <name type="common">Sweat bee</name>
    <dbReference type="NCBI Taxonomy" id="178035"/>
    <lineage>
        <taxon>Eukaryota</taxon>
        <taxon>Metazoa</taxon>
        <taxon>Ecdysozoa</taxon>
        <taxon>Arthropoda</taxon>
        <taxon>Hexapoda</taxon>
        <taxon>Insecta</taxon>
        <taxon>Pterygota</taxon>
        <taxon>Neoptera</taxon>
        <taxon>Endopterygota</taxon>
        <taxon>Hymenoptera</taxon>
        <taxon>Apocrita</taxon>
        <taxon>Aculeata</taxon>
        <taxon>Apoidea</taxon>
        <taxon>Anthophila</taxon>
        <taxon>Halictidae</taxon>
        <taxon>Rophitinae</taxon>
        <taxon>Dufourea</taxon>
    </lineage>
</organism>
<protein>
    <submittedName>
        <fullName evidence="1">Uncharacterized protein</fullName>
    </submittedName>
</protein>
<keyword evidence="2" id="KW-1185">Reference proteome</keyword>
<evidence type="ECO:0000313" key="2">
    <source>
        <dbReference type="Proteomes" id="UP000076502"/>
    </source>
</evidence>
<accession>A0A154P880</accession>
<evidence type="ECO:0000313" key="1">
    <source>
        <dbReference type="EMBL" id="KZC08136.1"/>
    </source>
</evidence>